<keyword evidence="8" id="KW-1185">Reference proteome</keyword>
<dbReference type="Pfam" id="PF03739">
    <property type="entry name" value="LptF_LptG"/>
    <property type="match status" value="1"/>
</dbReference>
<dbReference type="OrthoDB" id="7844164at2"/>
<evidence type="ECO:0000256" key="5">
    <source>
        <dbReference type="ARBA" id="ARBA00023136"/>
    </source>
</evidence>
<reference evidence="7 8" key="1">
    <citation type="submission" date="2019-03" db="EMBL/GenBank/DDBJ databases">
        <title>Genomic Encyclopedia of Archaeal and Bacterial Type Strains, Phase II (KMG-II): from individual species to whole genera.</title>
        <authorList>
            <person name="Goeker M."/>
        </authorList>
    </citation>
    <scope>NUCLEOTIDE SEQUENCE [LARGE SCALE GENOMIC DNA]</scope>
    <source>
        <strain evidence="7 8">DSM 26433</strain>
    </source>
</reference>
<keyword evidence="3 6" id="KW-0812">Transmembrane</keyword>
<feature type="transmembrane region" description="Helical" evidence="6">
    <location>
        <begin position="104"/>
        <end position="130"/>
    </location>
</feature>
<evidence type="ECO:0000313" key="8">
    <source>
        <dbReference type="Proteomes" id="UP000295673"/>
    </source>
</evidence>
<sequence length="375" mass="40767">MSVFRPFLRQPVLRILGWPILWRLLLIVGVVEAIFLAEEFTGLMQLALRNDGPLSVIGKMLIFRIPEIFDLALAFGLLIAVYFAVGEARDNGELVVLATAGIPWWRVVTLVSAIGLGGGVLGLLNAGYLLPLSNFAERVTVAELRKDYVLNKIQTPGDKVAIQTIKDTTFIASPPDEAGQGKNGNLFVYQRNVGGVWRAASSRNWQVSGQDNDRHIILLEELVAHDVALNSTVEPPPMNRYAVKAADFNFSMSEVAPDVDRTPLQAEKLLTFHRDETPRIANIAARALMVPLAGLLALAALVAGRTTLRRIVALPLAAVVMLSVDVVAKAIVVSWASLLPPGLVAANALFFYLAPPLIYLGLRKEALMKPAGRTE</sequence>
<keyword evidence="5 6" id="KW-0472">Membrane</keyword>
<accession>A0A4R1N5Y8</accession>
<dbReference type="GO" id="GO:0043190">
    <property type="term" value="C:ATP-binding cassette (ABC) transporter complex"/>
    <property type="evidence" value="ECO:0007669"/>
    <property type="project" value="TreeGrafter"/>
</dbReference>
<evidence type="ECO:0000256" key="2">
    <source>
        <dbReference type="ARBA" id="ARBA00022475"/>
    </source>
</evidence>
<comment type="caution">
    <text evidence="7">The sequence shown here is derived from an EMBL/GenBank/DDBJ whole genome shotgun (WGS) entry which is preliminary data.</text>
</comment>
<dbReference type="PANTHER" id="PTHR33529:SF2">
    <property type="entry name" value="LIPOPOLYSACCHARIDE EXPORT SYSTEM PERMEASE PROTEIN LPTG"/>
    <property type="match status" value="1"/>
</dbReference>
<dbReference type="GO" id="GO:0015920">
    <property type="term" value="P:lipopolysaccharide transport"/>
    <property type="evidence" value="ECO:0007669"/>
    <property type="project" value="TreeGrafter"/>
</dbReference>
<dbReference type="AlphaFoldDB" id="A0A4R1N5Y8"/>
<dbReference type="InterPro" id="IPR005495">
    <property type="entry name" value="LptG/LptF_permease"/>
</dbReference>
<dbReference type="PANTHER" id="PTHR33529">
    <property type="entry name" value="SLR0882 PROTEIN-RELATED"/>
    <property type="match status" value="1"/>
</dbReference>
<evidence type="ECO:0000256" key="3">
    <source>
        <dbReference type="ARBA" id="ARBA00022692"/>
    </source>
</evidence>
<feature type="transmembrane region" description="Helical" evidence="6">
    <location>
        <begin position="61"/>
        <end position="84"/>
    </location>
</feature>
<name>A0A4R1N5Y8_9RHOB</name>
<evidence type="ECO:0000256" key="6">
    <source>
        <dbReference type="SAM" id="Phobius"/>
    </source>
</evidence>
<keyword evidence="2" id="KW-1003">Cell membrane</keyword>
<evidence type="ECO:0000256" key="4">
    <source>
        <dbReference type="ARBA" id="ARBA00022989"/>
    </source>
</evidence>
<protein>
    <submittedName>
        <fullName evidence="7">Lipopolysaccharide export LptBFGC system permease protein LptF</fullName>
    </submittedName>
</protein>
<evidence type="ECO:0000256" key="1">
    <source>
        <dbReference type="ARBA" id="ARBA00004651"/>
    </source>
</evidence>
<dbReference type="EMBL" id="SMGR01000002">
    <property type="protein sequence ID" value="TCL01530.1"/>
    <property type="molecule type" value="Genomic_DNA"/>
</dbReference>
<proteinExistence type="predicted"/>
<feature type="transmembrane region" description="Helical" evidence="6">
    <location>
        <begin position="342"/>
        <end position="362"/>
    </location>
</feature>
<comment type="subcellular location">
    <subcellularLocation>
        <location evidence="1">Cell membrane</location>
        <topology evidence="1">Multi-pass membrane protein</topology>
    </subcellularLocation>
</comment>
<keyword evidence="4 6" id="KW-1133">Transmembrane helix</keyword>
<evidence type="ECO:0000313" key="7">
    <source>
        <dbReference type="EMBL" id="TCL01530.1"/>
    </source>
</evidence>
<organism evidence="7 8">
    <name type="scientific">Shimia isoporae</name>
    <dbReference type="NCBI Taxonomy" id="647720"/>
    <lineage>
        <taxon>Bacteria</taxon>
        <taxon>Pseudomonadati</taxon>
        <taxon>Pseudomonadota</taxon>
        <taxon>Alphaproteobacteria</taxon>
        <taxon>Rhodobacterales</taxon>
        <taxon>Roseobacteraceae</taxon>
    </lineage>
</organism>
<feature type="transmembrane region" description="Helical" evidence="6">
    <location>
        <begin position="20"/>
        <end position="40"/>
    </location>
</feature>
<dbReference type="RefSeq" id="WP_132860919.1">
    <property type="nucleotide sequence ID" value="NZ_SMGR01000002.1"/>
</dbReference>
<gene>
    <name evidence="7" type="ORF">BXY66_2845</name>
</gene>
<feature type="transmembrane region" description="Helical" evidence="6">
    <location>
        <begin position="311"/>
        <end position="336"/>
    </location>
</feature>
<dbReference type="Proteomes" id="UP000295673">
    <property type="component" value="Unassembled WGS sequence"/>
</dbReference>